<reference evidence="1" key="1">
    <citation type="submission" date="2022-08" db="EMBL/GenBank/DDBJ databases">
        <title>Draft genome sequencing of Roseisolibacter agri AW1220.</title>
        <authorList>
            <person name="Tobiishi Y."/>
            <person name="Tonouchi A."/>
        </authorList>
    </citation>
    <scope>NUCLEOTIDE SEQUENCE</scope>
    <source>
        <strain evidence="1">AW1220</strain>
    </source>
</reference>
<sequence>MRRVSIIGSGGAGKSTLAKRIAERTGLPVVHLDARYWRAGWVETPADEWRGAVEAMIAEPAWVMDGNYGGTLDVRLAASDTVVFLDLPRVVCVWRIVSRAVRYRGRTRPDMAAGCNEQVTWEFVRWVWGYPRTRRPGVLRRLAALPPTTRVVVLRSQRAVDAWLATLTSGRR</sequence>
<proteinExistence type="predicted"/>
<dbReference type="InterPro" id="IPR052922">
    <property type="entry name" value="Cytidylate_Kinase-2"/>
</dbReference>
<dbReference type="PANTHER" id="PTHR37816">
    <property type="entry name" value="YALI0E33011P"/>
    <property type="match status" value="1"/>
</dbReference>
<dbReference type="PANTHER" id="PTHR37816:SF3">
    <property type="entry name" value="MODULATES DNA TOPOLOGY"/>
    <property type="match status" value="1"/>
</dbReference>
<accession>A0AA37V369</accession>
<dbReference type="NCBIfam" id="NF005994">
    <property type="entry name" value="PRK08118.1"/>
    <property type="match status" value="1"/>
</dbReference>
<evidence type="ECO:0000313" key="1">
    <source>
        <dbReference type="EMBL" id="GLC26232.1"/>
    </source>
</evidence>
<dbReference type="InterPro" id="IPR027417">
    <property type="entry name" value="P-loop_NTPase"/>
</dbReference>
<dbReference type="Proteomes" id="UP001161325">
    <property type="component" value="Unassembled WGS sequence"/>
</dbReference>
<dbReference type="SUPFAM" id="SSF52540">
    <property type="entry name" value="P-loop containing nucleoside triphosphate hydrolases"/>
    <property type="match status" value="1"/>
</dbReference>
<name>A0AA37V369_9BACT</name>
<dbReference type="RefSeq" id="WP_284350690.1">
    <property type="nucleotide sequence ID" value="NZ_BRXS01000004.1"/>
</dbReference>
<organism evidence="1 2">
    <name type="scientific">Roseisolibacter agri</name>
    <dbReference type="NCBI Taxonomy" id="2014610"/>
    <lineage>
        <taxon>Bacteria</taxon>
        <taxon>Pseudomonadati</taxon>
        <taxon>Gemmatimonadota</taxon>
        <taxon>Gemmatimonadia</taxon>
        <taxon>Gemmatimonadales</taxon>
        <taxon>Gemmatimonadaceae</taxon>
        <taxon>Roseisolibacter</taxon>
    </lineage>
</organism>
<keyword evidence="2" id="KW-1185">Reference proteome</keyword>
<protein>
    <submittedName>
        <fullName evidence="1">Topology modulation protein</fullName>
    </submittedName>
</protein>
<evidence type="ECO:0000313" key="2">
    <source>
        <dbReference type="Proteomes" id="UP001161325"/>
    </source>
</evidence>
<gene>
    <name evidence="1" type="primary">flaR</name>
    <name evidence="1" type="ORF">rosag_27450</name>
</gene>
<dbReference type="AlphaFoldDB" id="A0AA37V369"/>
<dbReference type="EMBL" id="BRXS01000004">
    <property type="protein sequence ID" value="GLC26232.1"/>
    <property type="molecule type" value="Genomic_DNA"/>
</dbReference>
<comment type="caution">
    <text evidence="1">The sequence shown here is derived from an EMBL/GenBank/DDBJ whole genome shotgun (WGS) entry which is preliminary data.</text>
</comment>
<dbReference type="Gene3D" id="3.40.50.300">
    <property type="entry name" value="P-loop containing nucleotide triphosphate hydrolases"/>
    <property type="match status" value="1"/>
</dbReference>